<evidence type="ECO:0000313" key="2">
    <source>
        <dbReference type="Proteomes" id="UP000032614"/>
    </source>
</evidence>
<accession>A0AAU8T899</accession>
<sequence length="49" mass="5310">MGSRRFELLMSFQATTRGGQYEDATISFEFAQWPGGATLKSSATNFGGT</sequence>
<name>A0AAU8T899_9BURK</name>
<protein>
    <submittedName>
        <fullName evidence="1">Uncharacterized protein</fullName>
    </submittedName>
</protein>
<dbReference type="AlphaFoldDB" id="A0AAU8T899"/>
<gene>
    <name evidence="1" type="ORF">OI25_5807</name>
</gene>
<proteinExistence type="predicted"/>
<dbReference type="EMBL" id="CP010027">
    <property type="protein sequence ID" value="AJZ61699.1"/>
    <property type="molecule type" value="Genomic_DNA"/>
</dbReference>
<dbReference type="KEGG" id="bfn:OI25_5807"/>
<evidence type="ECO:0000313" key="1">
    <source>
        <dbReference type="EMBL" id="AJZ61699.1"/>
    </source>
</evidence>
<dbReference type="Proteomes" id="UP000032614">
    <property type="component" value="Chromosome 2"/>
</dbReference>
<reference evidence="1 2" key="1">
    <citation type="journal article" date="2015" name="Genome Announc.">
        <title>Complete genome sequences for 59 burkholderia isolates, both pathogenic and near neighbor.</title>
        <authorList>
            <person name="Johnson S.L."/>
            <person name="Bishop-Lilly K.A."/>
            <person name="Ladner J.T."/>
            <person name="Daligault H.E."/>
            <person name="Davenport K.W."/>
            <person name="Jaissle J."/>
            <person name="Frey K.G."/>
            <person name="Koroleva G.I."/>
            <person name="Bruce D.C."/>
            <person name="Coyne S.R."/>
            <person name="Broomall S.M."/>
            <person name="Li P.E."/>
            <person name="Teshima H."/>
            <person name="Gibbons H.S."/>
            <person name="Palacios G.F."/>
            <person name="Rosenzweig C.N."/>
            <person name="Redden C.L."/>
            <person name="Xu Y."/>
            <person name="Minogue T.D."/>
            <person name="Chain P.S."/>
        </authorList>
    </citation>
    <scope>NUCLEOTIDE SEQUENCE [LARGE SCALE GENOMIC DNA]</scope>
    <source>
        <strain evidence="1 2">ATCC BAA-463</strain>
    </source>
</reference>
<organism evidence="1 2">
    <name type="scientific">Paraburkholderia fungorum</name>
    <dbReference type="NCBI Taxonomy" id="134537"/>
    <lineage>
        <taxon>Bacteria</taxon>
        <taxon>Pseudomonadati</taxon>
        <taxon>Pseudomonadota</taxon>
        <taxon>Betaproteobacteria</taxon>
        <taxon>Burkholderiales</taxon>
        <taxon>Burkholderiaceae</taxon>
        <taxon>Paraburkholderia</taxon>
    </lineage>
</organism>